<proteinExistence type="predicted"/>
<reference evidence="2 3" key="1">
    <citation type="submission" date="2023-07" db="EMBL/GenBank/DDBJ databases">
        <title>Sequencing the genomes of 1000 actinobacteria strains.</title>
        <authorList>
            <person name="Klenk H.-P."/>
        </authorList>
    </citation>
    <scope>NUCLEOTIDE SEQUENCE [LARGE SCALE GENOMIC DNA]</scope>
    <source>
        <strain evidence="2 3">DSM 14555</strain>
    </source>
</reference>
<evidence type="ECO:0000313" key="3">
    <source>
        <dbReference type="Proteomes" id="UP001185069"/>
    </source>
</evidence>
<dbReference type="Pfam" id="PF10935">
    <property type="entry name" value="DUF2637"/>
    <property type="match status" value="1"/>
</dbReference>
<sequence>MVNATAVITVARWVVMAAVSGNIGIALGAFWLSFTALTNLAGLAGISPAEAWVWPLIVDGMIVVATISVVALSPHGRRAIVYPWGLLIAGTAVSVAANIAHSWVAADVAVSKPLAACVSAIPPIVLLASTHLTVDLTRRSRIPAGRDAVAPTFVAAVAEPSAAGVFAAADPRGVAARLRGAGWSNRRIARELNVHPSTVGRWLPAGLENVGGDDASANAEEQGALSAH</sequence>
<dbReference type="EMBL" id="JAVDQF010000001">
    <property type="protein sequence ID" value="MDR6270963.1"/>
    <property type="molecule type" value="Genomic_DNA"/>
</dbReference>
<evidence type="ECO:0008006" key="4">
    <source>
        <dbReference type="Google" id="ProtNLM"/>
    </source>
</evidence>
<comment type="caution">
    <text evidence="2">The sequence shown here is derived from an EMBL/GenBank/DDBJ whole genome shotgun (WGS) entry which is preliminary data.</text>
</comment>
<keyword evidence="1" id="KW-0812">Transmembrane</keyword>
<dbReference type="InterPro" id="IPR021235">
    <property type="entry name" value="DUF2637"/>
</dbReference>
<gene>
    <name evidence="2" type="ORF">JOE69_003201</name>
</gene>
<feature type="transmembrane region" description="Helical" evidence="1">
    <location>
        <begin position="79"/>
        <end position="101"/>
    </location>
</feature>
<evidence type="ECO:0000313" key="2">
    <source>
        <dbReference type="EMBL" id="MDR6270963.1"/>
    </source>
</evidence>
<dbReference type="Proteomes" id="UP001185069">
    <property type="component" value="Unassembled WGS sequence"/>
</dbReference>
<dbReference type="Pfam" id="PF13384">
    <property type="entry name" value="HTH_23"/>
    <property type="match status" value="1"/>
</dbReference>
<keyword evidence="1" id="KW-1133">Transmembrane helix</keyword>
<name>A0ABU1JEV3_9MICC</name>
<feature type="transmembrane region" description="Helical" evidence="1">
    <location>
        <begin position="12"/>
        <end position="32"/>
    </location>
</feature>
<protein>
    <recommendedName>
        <fullName evidence="4">Excisionase</fullName>
    </recommendedName>
</protein>
<organism evidence="2 3">
    <name type="scientific">Arthrobacter russicus</name>
    <dbReference type="NCBI Taxonomy" id="172040"/>
    <lineage>
        <taxon>Bacteria</taxon>
        <taxon>Bacillati</taxon>
        <taxon>Actinomycetota</taxon>
        <taxon>Actinomycetes</taxon>
        <taxon>Micrococcales</taxon>
        <taxon>Micrococcaceae</taxon>
        <taxon>Arthrobacter</taxon>
    </lineage>
</organism>
<evidence type="ECO:0000256" key="1">
    <source>
        <dbReference type="SAM" id="Phobius"/>
    </source>
</evidence>
<feature type="transmembrane region" description="Helical" evidence="1">
    <location>
        <begin position="52"/>
        <end position="72"/>
    </location>
</feature>
<accession>A0ABU1JEV3</accession>
<dbReference type="RefSeq" id="WP_309800427.1">
    <property type="nucleotide sequence ID" value="NZ_BAAAHY010000006.1"/>
</dbReference>
<keyword evidence="3" id="KW-1185">Reference proteome</keyword>
<keyword evidence="1" id="KW-0472">Membrane</keyword>
<feature type="transmembrane region" description="Helical" evidence="1">
    <location>
        <begin position="113"/>
        <end position="134"/>
    </location>
</feature>